<dbReference type="EnsemblPlants" id="AET2Gv20561100.3">
    <property type="protein sequence ID" value="AET2Gv20561100.3"/>
    <property type="gene ID" value="AET2Gv20561100"/>
</dbReference>
<reference evidence="2" key="5">
    <citation type="journal article" date="2021" name="G3 (Bethesda)">
        <title>Aegilops tauschii genome assembly Aet v5.0 features greater sequence contiguity and improved annotation.</title>
        <authorList>
            <person name="Wang L."/>
            <person name="Zhu T."/>
            <person name="Rodriguez J.C."/>
            <person name="Deal K.R."/>
            <person name="Dubcovsky J."/>
            <person name="McGuire P.E."/>
            <person name="Lux T."/>
            <person name="Spannagl M."/>
            <person name="Mayer K.F.X."/>
            <person name="Baldrich P."/>
            <person name="Meyers B.C."/>
            <person name="Huo N."/>
            <person name="Gu Y.Q."/>
            <person name="Zhou H."/>
            <person name="Devos K.M."/>
            <person name="Bennetzen J.L."/>
            <person name="Unver T."/>
            <person name="Budak H."/>
            <person name="Gulick P.J."/>
            <person name="Galiba G."/>
            <person name="Kalapos B."/>
            <person name="Nelson D.R."/>
            <person name="Li P."/>
            <person name="You F.M."/>
            <person name="Luo M.C."/>
            <person name="Dvorak J."/>
        </authorList>
    </citation>
    <scope>NUCLEOTIDE SEQUENCE [LARGE SCALE GENOMIC DNA]</scope>
    <source>
        <strain evidence="2">cv. AL8/78</strain>
    </source>
</reference>
<dbReference type="Gramene" id="AET2Gv20561100.4">
    <property type="protein sequence ID" value="AET2Gv20561100.4"/>
    <property type="gene ID" value="AET2Gv20561100"/>
</dbReference>
<reference evidence="2" key="4">
    <citation type="submission" date="2019-03" db="UniProtKB">
        <authorList>
            <consortium name="EnsemblPlants"/>
        </authorList>
    </citation>
    <scope>IDENTIFICATION</scope>
</reference>
<feature type="compositionally biased region" description="Acidic residues" evidence="1">
    <location>
        <begin position="63"/>
        <end position="75"/>
    </location>
</feature>
<dbReference type="EnsemblPlants" id="AET2Gv20561100.4">
    <property type="protein sequence ID" value="AET2Gv20561100.4"/>
    <property type="gene ID" value="AET2Gv20561100"/>
</dbReference>
<reference evidence="3" key="1">
    <citation type="journal article" date="2014" name="Science">
        <title>Ancient hybridizations among the ancestral genomes of bread wheat.</title>
        <authorList>
            <consortium name="International Wheat Genome Sequencing Consortium,"/>
            <person name="Marcussen T."/>
            <person name="Sandve S.R."/>
            <person name="Heier L."/>
            <person name="Spannagl M."/>
            <person name="Pfeifer M."/>
            <person name="Jakobsen K.S."/>
            <person name="Wulff B.B."/>
            <person name="Steuernagel B."/>
            <person name="Mayer K.F."/>
            <person name="Olsen O.A."/>
        </authorList>
    </citation>
    <scope>NUCLEOTIDE SEQUENCE [LARGE SCALE GENOMIC DNA]</scope>
    <source>
        <strain evidence="3">cv. AL8/78</strain>
    </source>
</reference>
<evidence type="ECO:0000256" key="1">
    <source>
        <dbReference type="SAM" id="MobiDB-lite"/>
    </source>
</evidence>
<evidence type="ECO:0000313" key="3">
    <source>
        <dbReference type="Proteomes" id="UP000015105"/>
    </source>
</evidence>
<dbReference type="AlphaFoldDB" id="A0A453BM79"/>
<reference evidence="3" key="2">
    <citation type="journal article" date="2017" name="Nat. Plants">
        <title>The Aegilops tauschii genome reveals multiple impacts of transposons.</title>
        <authorList>
            <person name="Zhao G."/>
            <person name="Zou C."/>
            <person name="Li K."/>
            <person name="Wang K."/>
            <person name="Li T."/>
            <person name="Gao L."/>
            <person name="Zhang X."/>
            <person name="Wang H."/>
            <person name="Yang Z."/>
            <person name="Liu X."/>
            <person name="Jiang W."/>
            <person name="Mao L."/>
            <person name="Kong X."/>
            <person name="Jiao Y."/>
            <person name="Jia J."/>
        </authorList>
    </citation>
    <scope>NUCLEOTIDE SEQUENCE [LARGE SCALE GENOMIC DNA]</scope>
    <source>
        <strain evidence="3">cv. AL8/78</strain>
    </source>
</reference>
<accession>A0A453BM79</accession>
<organism evidence="2 3">
    <name type="scientific">Aegilops tauschii subsp. strangulata</name>
    <name type="common">Goatgrass</name>
    <dbReference type="NCBI Taxonomy" id="200361"/>
    <lineage>
        <taxon>Eukaryota</taxon>
        <taxon>Viridiplantae</taxon>
        <taxon>Streptophyta</taxon>
        <taxon>Embryophyta</taxon>
        <taxon>Tracheophyta</taxon>
        <taxon>Spermatophyta</taxon>
        <taxon>Magnoliopsida</taxon>
        <taxon>Liliopsida</taxon>
        <taxon>Poales</taxon>
        <taxon>Poaceae</taxon>
        <taxon>BOP clade</taxon>
        <taxon>Pooideae</taxon>
        <taxon>Triticodae</taxon>
        <taxon>Triticeae</taxon>
        <taxon>Triticinae</taxon>
        <taxon>Aegilops</taxon>
    </lineage>
</organism>
<proteinExistence type="predicted"/>
<name>A0A453BM79_AEGTS</name>
<evidence type="ECO:0000313" key="2">
    <source>
        <dbReference type="EnsemblPlants" id="AET2Gv20561100.3"/>
    </source>
</evidence>
<feature type="compositionally biased region" description="Acidic residues" evidence="1">
    <location>
        <begin position="87"/>
        <end position="97"/>
    </location>
</feature>
<reference evidence="2" key="3">
    <citation type="journal article" date="2017" name="Nature">
        <title>Genome sequence of the progenitor of the wheat D genome Aegilops tauschii.</title>
        <authorList>
            <person name="Luo M.C."/>
            <person name="Gu Y.Q."/>
            <person name="Puiu D."/>
            <person name="Wang H."/>
            <person name="Twardziok S.O."/>
            <person name="Deal K.R."/>
            <person name="Huo N."/>
            <person name="Zhu T."/>
            <person name="Wang L."/>
            <person name="Wang Y."/>
            <person name="McGuire P.E."/>
            <person name="Liu S."/>
            <person name="Long H."/>
            <person name="Ramasamy R.K."/>
            <person name="Rodriguez J.C."/>
            <person name="Van S.L."/>
            <person name="Yuan L."/>
            <person name="Wang Z."/>
            <person name="Xia Z."/>
            <person name="Xiao L."/>
            <person name="Anderson O.D."/>
            <person name="Ouyang S."/>
            <person name="Liang Y."/>
            <person name="Zimin A.V."/>
            <person name="Pertea G."/>
            <person name="Qi P."/>
            <person name="Bennetzen J.L."/>
            <person name="Dai X."/>
            <person name="Dawson M.W."/>
            <person name="Muller H.G."/>
            <person name="Kugler K."/>
            <person name="Rivarola-Duarte L."/>
            <person name="Spannagl M."/>
            <person name="Mayer K.F.X."/>
            <person name="Lu F.H."/>
            <person name="Bevan M.W."/>
            <person name="Leroy P."/>
            <person name="Li P."/>
            <person name="You F.M."/>
            <person name="Sun Q."/>
            <person name="Liu Z."/>
            <person name="Lyons E."/>
            <person name="Wicker T."/>
            <person name="Salzberg S.L."/>
            <person name="Devos K.M."/>
            <person name="Dvorak J."/>
        </authorList>
    </citation>
    <scope>NUCLEOTIDE SEQUENCE [LARGE SCALE GENOMIC DNA]</scope>
    <source>
        <strain evidence="2">cv. AL8/78</strain>
    </source>
</reference>
<dbReference type="Proteomes" id="UP000015105">
    <property type="component" value="Chromosome 2D"/>
</dbReference>
<sequence length="97" mass="11255">MKLLKPLKVVRQTYWMSSMQKLQCQKLQYEEITSWCRKDDEGSSIDVSVIENIKPVEFEDVQFESDDDTNDDEAYVNDGHVAPLGQEESDDDQGFFV</sequence>
<keyword evidence="3" id="KW-1185">Reference proteome</keyword>
<protein>
    <submittedName>
        <fullName evidence="2">Uncharacterized protein</fullName>
    </submittedName>
</protein>
<dbReference type="Gramene" id="AET2Gv20561100.3">
    <property type="protein sequence ID" value="AET2Gv20561100.3"/>
    <property type="gene ID" value="AET2Gv20561100"/>
</dbReference>
<feature type="region of interest" description="Disordered" evidence="1">
    <location>
        <begin position="63"/>
        <end position="97"/>
    </location>
</feature>